<gene>
    <name evidence="1" type="ORF">MGR_2088</name>
</gene>
<protein>
    <submittedName>
        <fullName evidence="1">Uncharacterized protein</fullName>
    </submittedName>
</protein>
<proteinExistence type="predicted"/>
<name>A4TTQ1_9PROT</name>
<accession>A4TTQ1</accession>
<evidence type="ECO:0000313" key="1">
    <source>
        <dbReference type="EMBL" id="CAM74008.1"/>
    </source>
</evidence>
<organism evidence="1">
    <name type="scientific">Magnetospirillum gryphiswaldense</name>
    <dbReference type="NCBI Taxonomy" id="55518"/>
    <lineage>
        <taxon>Bacteria</taxon>
        <taxon>Pseudomonadati</taxon>
        <taxon>Pseudomonadota</taxon>
        <taxon>Alphaproteobacteria</taxon>
        <taxon>Rhodospirillales</taxon>
        <taxon>Rhodospirillaceae</taxon>
        <taxon>Magnetospirillum</taxon>
    </lineage>
</organism>
<dbReference type="AlphaFoldDB" id="A4TTQ1"/>
<reference evidence="1" key="1">
    <citation type="journal article" date="2007" name="J. Bacteriol.">
        <title>Comparative genome analysis of four magnetotactic bacteria reveals a complex set of group-specific genes implicated in magnetosome biomineralization and function.</title>
        <authorList>
            <person name="Richter M."/>
            <person name="Kube M."/>
            <person name="Bazylinski D.A."/>
            <person name="Lombardot T."/>
            <person name="Gloeckner F.O."/>
            <person name="Reinhardt R."/>
            <person name="Schueler D."/>
        </authorList>
    </citation>
    <scope>NUCLEOTIDE SEQUENCE</scope>
    <source>
        <strain evidence="1">MSR-1</strain>
    </source>
</reference>
<sequence length="74" mass="8155">MRIKVNKLLRSPFRKMAPGKKTRWGRHPHRSHAFEFNPGGWIPDFTPAVGWTAVSAKKNAIVPGPGGAFTGQFG</sequence>
<dbReference type="EMBL" id="CU459003">
    <property type="protein sequence ID" value="CAM74008.1"/>
    <property type="molecule type" value="Genomic_DNA"/>
</dbReference>